<dbReference type="InterPro" id="IPR050902">
    <property type="entry name" value="ABC_Transporter_SBP"/>
</dbReference>
<evidence type="ECO:0000256" key="2">
    <source>
        <dbReference type="SAM" id="MobiDB-lite"/>
    </source>
</evidence>
<name>A0A2P8EGD5_9ACTN</name>
<dbReference type="SUPFAM" id="SSF53807">
    <property type="entry name" value="Helical backbone' metal receptor"/>
    <property type="match status" value="1"/>
</dbReference>
<feature type="region of interest" description="Disordered" evidence="2">
    <location>
        <begin position="31"/>
        <end position="56"/>
    </location>
</feature>
<keyword evidence="3" id="KW-0732">Signal</keyword>
<proteinExistence type="inferred from homology"/>
<dbReference type="RefSeq" id="WP_106535556.1">
    <property type="nucleotide sequence ID" value="NZ_ML142897.1"/>
</dbReference>
<feature type="chain" id="PRO_5039464634" evidence="3">
    <location>
        <begin position="27"/>
        <end position="348"/>
    </location>
</feature>
<keyword evidence="6" id="KW-1185">Reference proteome</keyword>
<evidence type="ECO:0000313" key="5">
    <source>
        <dbReference type="EMBL" id="PSL08527.1"/>
    </source>
</evidence>
<sequence>MAVAARALPISRRVVVLCLSGGLLLAACGTDEPATTSDDEASPPSSSSAPDRAEPVAAERVTLDNCGVEVTIDAPPERVVTMNQAATEVLLTLGLQDRMVGTAYLDDEILPGLAHAYDAVPVLADGYPSSETVLDTDPELVYGAYPSAFTAENAGERAALSDVGVASYLSPSACPGRPDDEPLGIETVWREFREIGAIFGAGEAADRLVAEQRARLDDALTAAGEHGSTEVMWWDGGTDVPTVGGCCGAPAMIMRAAGATNVFADVDGAWADVSWEQVAERAPDVIVLVDADWSTAAEKRDLIESTPAVRDLPVVREGRFVVIPFSATTPGVRNVDAIVELIDGLEGS</sequence>
<dbReference type="PANTHER" id="PTHR30535:SF7">
    <property type="entry name" value="IRON(III) DICITRATE-BINDING PROTEIN"/>
    <property type="match status" value="1"/>
</dbReference>
<dbReference type="PROSITE" id="PS51257">
    <property type="entry name" value="PROKAR_LIPOPROTEIN"/>
    <property type="match status" value="1"/>
</dbReference>
<protein>
    <submittedName>
        <fullName evidence="5">Iron complex transport system substrate-binding protein</fullName>
    </submittedName>
</protein>
<dbReference type="Proteomes" id="UP000243528">
    <property type="component" value="Unassembled WGS sequence"/>
</dbReference>
<comment type="similarity">
    <text evidence="1">Belongs to the bacterial solute-binding protein 8 family.</text>
</comment>
<feature type="signal peptide" evidence="3">
    <location>
        <begin position="1"/>
        <end position="26"/>
    </location>
</feature>
<dbReference type="PANTHER" id="PTHR30535">
    <property type="entry name" value="VITAMIN B12-BINDING PROTEIN"/>
    <property type="match status" value="1"/>
</dbReference>
<accession>A0A2P8EGD5</accession>
<comment type="caution">
    <text evidence="5">The sequence shown here is derived from an EMBL/GenBank/DDBJ whole genome shotgun (WGS) entry which is preliminary data.</text>
</comment>
<evidence type="ECO:0000256" key="3">
    <source>
        <dbReference type="SAM" id="SignalP"/>
    </source>
</evidence>
<dbReference type="PROSITE" id="PS50983">
    <property type="entry name" value="FE_B12_PBP"/>
    <property type="match status" value="1"/>
</dbReference>
<feature type="domain" description="Fe/B12 periplasmic-binding" evidence="4">
    <location>
        <begin position="78"/>
        <end position="348"/>
    </location>
</feature>
<evidence type="ECO:0000256" key="1">
    <source>
        <dbReference type="ARBA" id="ARBA00008814"/>
    </source>
</evidence>
<dbReference type="AlphaFoldDB" id="A0A2P8EGD5"/>
<dbReference type="OrthoDB" id="9797850at2"/>
<organism evidence="5 6">
    <name type="scientific">Haloactinopolyspora alba</name>
    <dbReference type="NCBI Taxonomy" id="648780"/>
    <lineage>
        <taxon>Bacteria</taxon>
        <taxon>Bacillati</taxon>
        <taxon>Actinomycetota</taxon>
        <taxon>Actinomycetes</taxon>
        <taxon>Jiangellales</taxon>
        <taxon>Jiangellaceae</taxon>
        <taxon>Haloactinopolyspora</taxon>
    </lineage>
</organism>
<dbReference type="EMBL" id="PYGE01000001">
    <property type="protein sequence ID" value="PSL08527.1"/>
    <property type="molecule type" value="Genomic_DNA"/>
</dbReference>
<gene>
    <name evidence="5" type="ORF">CLV30_101502</name>
</gene>
<evidence type="ECO:0000259" key="4">
    <source>
        <dbReference type="PROSITE" id="PS50983"/>
    </source>
</evidence>
<dbReference type="Gene3D" id="3.40.50.1980">
    <property type="entry name" value="Nitrogenase molybdenum iron protein domain"/>
    <property type="match status" value="2"/>
</dbReference>
<dbReference type="InterPro" id="IPR002491">
    <property type="entry name" value="ABC_transptr_periplasmic_BD"/>
</dbReference>
<reference evidence="5 6" key="1">
    <citation type="submission" date="2018-03" db="EMBL/GenBank/DDBJ databases">
        <title>Genomic Encyclopedia of Archaeal and Bacterial Type Strains, Phase II (KMG-II): from individual species to whole genera.</title>
        <authorList>
            <person name="Goeker M."/>
        </authorList>
    </citation>
    <scope>NUCLEOTIDE SEQUENCE [LARGE SCALE GENOMIC DNA]</scope>
    <source>
        <strain evidence="5 6">DSM 45211</strain>
    </source>
</reference>
<dbReference type="Pfam" id="PF01497">
    <property type="entry name" value="Peripla_BP_2"/>
    <property type="match status" value="1"/>
</dbReference>
<evidence type="ECO:0000313" key="6">
    <source>
        <dbReference type="Proteomes" id="UP000243528"/>
    </source>
</evidence>